<dbReference type="Pfam" id="PF00563">
    <property type="entry name" value="EAL"/>
    <property type="match status" value="1"/>
</dbReference>
<evidence type="ECO:0000259" key="1">
    <source>
        <dbReference type="PROSITE" id="PS50883"/>
    </source>
</evidence>
<dbReference type="PANTHER" id="PTHR33121">
    <property type="entry name" value="CYCLIC DI-GMP PHOSPHODIESTERASE PDEF"/>
    <property type="match status" value="1"/>
</dbReference>
<dbReference type="AlphaFoldDB" id="F3FXF3"/>
<dbReference type="EMBL" id="AEAH01003012">
    <property type="protein sequence ID" value="EGH34895.1"/>
    <property type="molecule type" value="Genomic_DNA"/>
</dbReference>
<dbReference type="SUPFAM" id="SSF141868">
    <property type="entry name" value="EAL domain-like"/>
    <property type="match status" value="1"/>
</dbReference>
<feature type="non-terminal residue" evidence="2">
    <location>
        <position position="1"/>
    </location>
</feature>
<name>F3FXF3_PSESX</name>
<feature type="domain" description="EAL" evidence="1">
    <location>
        <begin position="1"/>
        <end position="68"/>
    </location>
</feature>
<evidence type="ECO:0000313" key="3">
    <source>
        <dbReference type="Proteomes" id="UP000004471"/>
    </source>
</evidence>
<dbReference type="PANTHER" id="PTHR33121:SF70">
    <property type="entry name" value="SIGNALING PROTEIN YKOW"/>
    <property type="match status" value="1"/>
</dbReference>
<dbReference type="Gene3D" id="3.20.20.450">
    <property type="entry name" value="EAL domain"/>
    <property type="match status" value="1"/>
</dbReference>
<dbReference type="InterPro" id="IPR050706">
    <property type="entry name" value="Cyclic-di-GMP_PDE-like"/>
</dbReference>
<organism evidence="2 3">
    <name type="scientific">Pseudomonas syringae pv. japonica str. M301072</name>
    <dbReference type="NCBI Taxonomy" id="629262"/>
    <lineage>
        <taxon>Bacteria</taxon>
        <taxon>Pseudomonadati</taxon>
        <taxon>Pseudomonadota</taxon>
        <taxon>Gammaproteobacteria</taxon>
        <taxon>Pseudomonadales</taxon>
        <taxon>Pseudomonadaceae</taxon>
        <taxon>Pseudomonas</taxon>
        <taxon>Pseudomonas syringae</taxon>
    </lineage>
</organism>
<reference evidence="2 3" key="1">
    <citation type="journal article" date="2011" name="PLoS Pathog.">
        <title>Dynamic evolution of pathogenicity revealed by sequencing and comparative genomics of 19 Pseudomonas syringae isolates.</title>
        <authorList>
            <person name="Baltrus D.A."/>
            <person name="Nishimura M.T."/>
            <person name="Romanchuk A."/>
            <person name="Chang J.H."/>
            <person name="Mukhtar M.S."/>
            <person name="Cherkis K."/>
            <person name="Roach J."/>
            <person name="Grant S.R."/>
            <person name="Jones C.D."/>
            <person name="Dangl J.L."/>
        </authorList>
    </citation>
    <scope>NUCLEOTIDE SEQUENCE [LARGE SCALE GENOMIC DNA]</scope>
    <source>
        <strain evidence="3">M301072PT</strain>
    </source>
</reference>
<dbReference type="Proteomes" id="UP000004471">
    <property type="component" value="Unassembled WGS sequence"/>
</dbReference>
<gene>
    <name evidence="2" type="ORF">PSYJA_40335</name>
</gene>
<proteinExistence type="predicted"/>
<evidence type="ECO:0000313" key="2">
    <source>
        <dbReference type="EMBL" id="EGH34895.1"/>
    </source>
</evidence>
<dbReference type="CDD" id="cd01948">
    <property type="entry name" value="EAL"/>
    <property type="match status" value="1"/>
</dbReference>
<accession>F3FXF3</accession>
<dbReference type="HOGENOM" id="CLU_2800198_0_0_6"/>
<comment type="caution">
    <text evidence="2">The sequence shown here is derived from an EMBL/GenBank/DDBJ whole genome shotgun (WGS) entry which is preliminary data.</text>
</comment>
<sequence length="68" mass="7488">GAQLRQTNLLERIEQLLTDNGLEPGCLQLEITENFIMSQTQEALAVLHQLKTLGVQLAIDDFGTGYSS</sequence>
<dbReference type="InterPro" id="IPR001633">
    <property type="entry name" value="EAL_dom"/>
</dbReference>
<protein>
    <submittedName>
        <fullName evidence="2">PAS:GGDEF protein</fullName>
    </submittedName>
</protein>
<feature type="non-terminal residue" evidence="2">
    <location>
        <position position="68"/>
    </location>
</feature>
<dbReference type="GO" id="GO:0071111">
    <property type="term" value="F:cyclic-guanylate-specific phosphodiesterase activity"/>
    <property type="evidence" value="ECO:0007669"/>
    <property type="project" value="InterPro"/>
</dbReference>
<dbReference type="InterPro" id="IPR035919">
    <property type="entry name" value="EAL_sf"/>
</dbReference>
<dbReference type="PROSITE" id="PS50883">
    <property type="entry name" value="EAL"/>
    <property type="match status" value="1"/>
</dbReference>